<dbReference type="EMBL" id="FZNN01000035">
    <property type="protein sequence ID" value="SNR84559.1"/>
    <property type="molecule type" value="Genomic_DNA"/>
</dbReference>
<evidence type="ECO:0000313" key="4">
    <source>
        <dbReference type="Proteomes" id="UP000198417"/>
    </source>
</evidence>
<dbReference type="OrthoDB" id="9809878at2"/>
<dbReference type="Gene3D" id="2.40.50.140">
    <property type="entry name" value="Nucleic acid-binding proteins"/>
    <property type="match status" value="1"/>
</dbReference>
<proteinExistence type="predicted"/>
<gene>
    <name evidence="3" type="ORF">SAMN06265370_13515</name>
</gene>
<dbReference type="InterPro" id="IPR000424">
    <property type="entry name" value="Primosome_PriB/ssb"/>
</dbReference>
<dbReference type="InterPro" id="IPR012340">
    <property type="entry name" value="NA-bd_OB-fold"/>
</dbReference>
<accession>A0A238ZN22</accession>
<dbReference type="SUPFAM" id="SSF50249">
    <property type="entry name" value="Nucleic acid-binding proteins"/>
    <property type="match status" value="1"/>
</dbReference>
<evidence type="ECO:0000256" key="2">
    <source>
        <dbReference type="PROSITE-ProRule" id="PRU00252"/>
    </source>
</evidence>
<keyword evidence="1 2" id="KW-0238">DNA-binding</keyword>
<keyword evidence="4" id="KW-1185">Reference proteome</keyword>
<dbReference type="PROSITE" id="PS50935">
    <property type="entry name" value="SSB"/>
    <property type="match status" value="1"/>
</dbReference>
<sequence>MAGSVNKVIIIGNLGRDVEVRSFDNGGEVVNPSVAASETWKDRNTDERRERTEVVAGFRTIC</sequence>
<dbReference type="AlphaFoldDB" id="A0A238ZN22"/>
<evidence type="ECO:0000313" key="3">
    <source>
        <dbReference type="EMBL" id="SNR84559.1"/>
    </source>
</evidence>
<evidence type="ECO:0000256" key="1">
    <source>
        <dbReference type="ARBA" id="ARBA00023125"/>
    </source>
</evidence>
<dbReference type="GO" id="GO:0003697">
    <property type="term" value="F:single-stranded DNA binding"/>
    <property type="evidence" value="ECO:0007669"/>
    <property type="project" value="InterPro"/>
</dbReference>
<name>A0A238ZN22_9RHOB</name>
<reference evidence="3 4" key="1">
    <citation type="submission" date="2017-06" db="EMBL/GenBank/DDBJ databases">
        <authorList>
            <person name="Kim H.J."/>
            <person name="Triplett B.A."/>
        </authorList>
    </citation>
    <scope>NUCLEOTIDE SEQUENCE [LARGE SCALE GENOMIC DNA]</scope>
    <source>
        <strain evidence="3 4">DSM 29052</strain>
    </source>
</reference>
<protein>
    <submittedName>
        <fullName evidence="3">Single stranded DNA-binding protein (Ssb)</fullName>
    </submittedName>
</protein>
<dbReference type="Pfam" id="PF00436">
    <property type="entry name" value="SSB"/>
    <property type="match status" value="1"/>
</dbReference>
<dbReference type="Proteomes" id="UP000198417">
    <property type="component" value="Unassembled WGS sequence"/>
</dbReference>
<organism evidence="3 4">
    <name type="scientific">Puniceibacterium sediminis</name>
    <dbReference type="NCBI Taxonomy" id="1608407"/>
    <lineage>
        <taxon>Bacteria</taxon>
        <taxon>Pseudomonadati</taxon>
        <taxon>Pseudomonadota</taxon>
        <taxon>Alphaproteobacteria</taxon>
        <taxon>Rhodobacterales</taxon>
        <taxon>Paracoccaceae</taxon>
        <taxon>Puniceibacterium</taxon>
    </lineage>
</organism>